<gene>
    <name evidence="2" type="ORF">JR064_22645</name>
</gene>
<dbReference type="RefSeq" id="WP_206231215.1">
    <property type="nucleotide sequence ID" value="NZ_JAFIWB010000050.1"/>
</dbReference>
<feature type="transmembrane region" description="Helical" evidence="1">
    <location>
        <begin position="12"/>
        <end position="35"/>
    </location>
</feature>
<dbReference type="Proteomes" id="UP000695802">
    <property type="component" value="Unassembled WGS sequence"/>
</dbReference>
<evidence type="ECO:0000313" key="2">
    <source>
        <dbReference type="EMBL" id="MBN6104953.1"/>
    </source>
</evidence>
<keyword evidence="1" id="KW-0472">Membrane</keyword>
<keyword evidence="3" id="KW-1185">Reference proteome</keyword>
<protein>
    <submittedName>
        <fullName evidence="2">Uncharacterized protein</fullName>
    </submittedName>
</protein>
<name>A0ABS3B8L3_9XANT</name>
<reference evidence="2 3" key="1">
    <citation type="submission" date="2021-02" db="EMBL/GenBank/DDBJ databases">
        <title>Taxonomically Unique Crown Gall-Associated Xanthomonas Stains Have Deficiency in Virulence Repertories.</title>
        <authorList>
            <person name="Mafakheri H."/>
            <person name="Taghavi S.M."/>
            <person name="Dimkic I."/>
            <person name="Nemanja K."/>
            <person name="Osdaghi E."/>
        </authorList>
    </citation>
    <scope>NUCLEOTIDE SEQUENCE [LARGE SCALE GENOMIC DNA]</scope>
    <source>
        <strain evidence="2 3">FX4</strain>
    </source>
</reference>
<evidence type="ECO:0000256" key="1">
    <source>
        <dbReference type="SAM" id="Phobius"/>
    </source>
</evidence>
<sequence length="178" mass="18127">MSAAYPSLRRPLLAIVLGCVVAIAAGLAAGFYALWQLGDSGVPTNSGHGLVALLLAVLTAIGYSISFLVPALNWFAGGWAACVALALAVDCCQPQQRSVPKMTALALLVLLSGPGLVAVAVWARGYDADHPAQVLATIAPALACSAALLVALPVLVIGHFVGRRRARRAMPTHAVAGA</sequence>
<keyword evidence="1" id="KW-1133">Transmembrane helix</keyword>
<dbReference type="EMBL" id="JAFIWB010000050">
    <property type="protein sequence ID" value="MBN6104953.1"/>
    <property type="molecule type" value="Genomic_DNA"/>
</dbReference>
<accession>A0ABS3B8L3</accession>
<proteinExistence type="predicted"/>
<feature type="transmembrane region" description="Helical" evidence="1">
    <location>
        <begin position="104"/>
        <end position="123"/>
    </location>
</feature>
<organism evidence="2 3">
    <name type="scientific">Xanthomonas bonasiae</name>
    <dbReference type="NCBI Taxonomy" id="2810351"/>
    <lineage>
        <taxon>Bacteria</taxon>
        <taxon>Pseudomonadati</taxon>
        <taxon>Pseudomonadota</taxon>
        <taxon>Gammaproteobacteria</taxon>
        <taxon>Lysobacterales</taxon>
        <taxon>Lysobacteraceae</taxon>
        <taxon>Xanthomonas</taxon>
    </lineage>
</organism>
<keyword evidence="1" id="KW-0812">Transmembrane</keyword>
<evidence type="ECO:0000313" key="3">
    <source>
        <dbReference type="Proteomes" id="UP000695802"/>
    </source>
</evidence>
<comment type="caution">
    <text evidence="2">The sequence shown here is derived from an EMBL/GenBank/DDBJ whole genome shotgun (WGS) entry which is preliminary data.</text>
</comment>
<feature type="transmembrane region" description="Helical" evidence="1">
    <location>
        <begin position="47"/>
        <end position="65"/>
    </location>
</feature>
<feature type="transmembrane region" description="Helical" evidence="1">
    <location>
        <begin position="135"/>
        <end position="161"/>
    </location>
</feature>